<dbReference type="GO" id="GO:0016020">
    <property type="term" value="C:membrane"/>
    <property type="evidence" value="ECO:0007669"/>
    <property type="project" value="UniProtKB-SubCell"/>
</dbReference>
<sequence>MDRGRFKKRYYTYIDLRNKSGYIIHSNDHKDPPPHGLKITKGNAYNVFSRKFVEWALKDRIARDLLAWVQDTLTPDEHYWATLNNLFSNPSLKTPGGYKGHPDKRPSFGRYIGWSSPVHKDRCKAGRYIHNICTFGVLDLPVLWKRNEIIANKFDIQYDPIAYKCMEELILNNSVEKRGVSRRPLYRRIAQLGV</sequence>
<comment type="subcellular location">
    <subcellularLocation>
        <location evidence="1">Membrane</location>
        <topology evidence="1">Single-pass type II membrane protein</topology>
    </subcellularLocation>
</comment>
<evidence type="ECO:0000256" key="10">
    <source>
        <dbReference type="ARBA" id="ARBA00038150"/>
    </source>
</evidence>
<keyword evidence="12" id="KW-1185">Reference proteome</keyword>
<evidence type="ECO:0000313" key="11">
    <source>
        <dbReference type="EMBL" id="KAH3883242.1"/>
    </source>
</evidence>
<organism evidence="11 12">
    <name type="scientific">Dreissena polymorpha</name>
    <name type="common">Zebra mussel</name>
    <name type="synonym">Mytilus polymorpha</name>
    <dbReference type="NCBI Taxonomy" id="45954"/>
    <lineage>
        <taxon>Eukaryota</taxon>
        <taxon>Metazoa</taxon>
        <taxon>Spiralia</taxon>
        <taxon>Lophotrochozoa</taxon>
        <taxon>Mollusca</taxon>
        <taxon>Bivalvia</taxon>
        <taxon>Autobranchia</taxon>
        <taxon>Heteroconchia</taxon>
        <taxon>Euheterodonta</taxon>
        <taxon>Imparidentia</taxon>
        <taxon>Neoheterodontei</taxon>
        <taxon>Myida</taxon>
        <taxon>Dreissenoidea</taxon>
        <taxon>Dreissenidae</taxon>
        <taxon>Dreissena</taxon>
    </lineage>
</organism>
<protein>
    <submittedName>
        <fullName evidence="11">Uncharacterized protein</fullName>
    </submittedName>
</protein>
<evidence type="ECO:0000256" key="5">
    <source>
        <dbReference type="ARBA" id="ARBA00022692"/>
    </source>
</evidence>
<evidence type="ECO:0000256" key="2">
    <source>
        <dbReference type="ARBA" id="ARBA00004922"/>
    </source>
</evidence>
<evidence type="ECO:0000313" key="12">
    <source>
        <dbReference type="Proteomes" id="UP000828390"/>
    </source>
</evidence>
<comment type="pathway">
    <text evidence="2">Protein modification; protein glycosylation.</text>
</comment>
<dbReference type="AlphaFoldDB" id="A0A9D4MY23"/>
<accession>A0A9D4MY23</accession>
<evidence type="ECO:0000256" key="1">
    <source>
        <dbReference type="ARBA" id="ARBA00004606"/>
    </source>
</evidence>
<proteinExistence type="inferred from homology"/>
<dbReference type="InterPro" id="IPR003406">
    <property type="entry name" value="Glyco_trans_14"/>
</dbReference>
<evidence type="ECO:0000256" key="4">
    <source>
        <dbReference type="ARBA" id="ARBA00022679"/>
    </source>
</evidence>
<dbReference type="PANTHER" id="PTHR19297:SF191">
    <property type="entry name" value="PROTEIN XYLOSYLTRANSFERASE"/>
    <property type="match status" value="1"/>
</dbReference>
<dbReference type="GO" id="GO:0008375">
    <property type="term" value="F:acetylglucosaminyltransferase activity"/>
    <property type="evidence" value="ECO:0007669"/>
    <property type="project" value="TreeGrafter"/>
</dbReference>
<keyword evidence="4" id="KW-0808">Transferase</keyword>
<keyword evidence="5" id="KW-0812">Transmembrane</keyword>
<keyword evidence="8" id="KW-0472">Membrane</keyword>
<reference evidence="11" key="1">
    <citation type="journal article" date="2019" name="bioRxiv">
        <title>The Genome of the Zebra Mussel, Dreissena polymorpha: A Resource for Invasive Species Research.</title>
        <authorList>
            <person name="McCartney M.A."/>
            <person name="Auch B."/>
            <person name="Kono T."/>
            <person name="Mallez S."/>
            <person name="Zhang Y."/>
            <person name="Obille A."/>
            <person name="Becker A."/>
            <person name="Abrahante J.E."/>
            <person name="Garbe J."/>
            <person name="Badalamenti J.P."/>
            <person name="Herman A."/>
            <person name="Mangelson H."/>
            <person name="Liachko I."/>
            <person name="Sullivan S."/>
            <person name="Sone E.D."/>
            <person name="Koren S."/>
            <person name="Silverstein K.A.T."/>
            <person name="Beckman K.B."/>
            <person name="Gohl D.M."/>
        </authorList>
    </citation>
    <scope>NUCLEOTIDE SEQUENCE</scope>
    <source>
        <strain evidence="11">Duluth1</strain>
        <tissue evidence="11">Whole animal</tissue>
    </source>
</reference>
<gene>
    <name evidence="11" type="ORF">DPMN_007196</name>
</gene>
<keyword evidence="9" id="KW-0325">Glycoprotein</keyword>
<dbReference type="PANTHER" id="PTHR19297">
    <property type="entry name" value="GLYCOSYLTRANSFERASE 14 FAMILY MEMBER"/>
    <property type="match status" value="1"/>
</dbReference>
<evidence type="ECO:0000256" key="7">
    <source>
        <dbReference type="ARBA" id="ARBA00022989"/>
    </source>
</evidence>
<keyword evidence="6" id="KW-0735">Signal-anchor</keyword>
<evidence type="ECO:0000256" key="3">
    <source>
        <dbReference type="ARBA" id="ARBA00022676"/>
    </source>
</evidence>
<dbReference type="Pfam" id="PF02485">
    <property type="entry name" value="Branch"/>
    <property type="match status" value="1"/>
</dbReference>
<name>A0A9D4MY23_DREPO</name>
<keyword evidence="7" id="KW-1133">Transmembrane helix</keyword>
<keyword evidence="3" id="KW-0328">Glycosyltransferase</keyword>
<evidence type="ECO:0000256" key="6">
    <source>
        <dbReference type="ARBA" id="ARBA00022968"/>
    </source>
</evidence>
<evidence type="ECO:0000256" key="8">
    <source>
        <dbReference type="ARBA" id="ARBA00023136"/>
    </source>
</evidence>
<comment type="caution">
    <text evidence="11">The sequence shown here is derived from an EMBL/GenBank/DDBJ whole genome shotgun (WGS) entry which is preliminary data.</text>
</comment>
<dbReference type="Proteomes" id="UP000828390">
    <property type="component" value="Unassembled WGS sequence"/>
</dbReference>
<evidence type="ECO:0000256" key="9">
    <source>
        <dbReference type="ARBA" id="ARBA00023180"/>
    </source>
</evidence>
<reference evidence="11" key="2">
    <citation type="submission" date="2020-11" db="EMBL/GenBank/DDBJ databases">
        <authorList>
            <person name="McCartney M.A."/>
            <person name="Auch B."/>
            <person name="Kono T."/>
            <person name="Mallez S."/>
            <person name="Becker A."/>
            <person name="Gohl D.M."/>
            <person name="Silverstein K.A.T."/>
            <person name="Koren S."/>
            <person name="Bechman K.B."/>
            <person name="Herman A."/>
            <person name="Abrahante J.E."/>
            <person name="Garbe J."/>
        </authorList>
    </citation>
    <scope>NUCLEOTIDE SEQUENCE</scope>
    <source>
        <strain evidence="11">Duluth1</strain>
        <tissue evidence="11">Whole animal</tissue>
    </source>
</reference>
<dbReference type="EMBL" id="JAIWYP010000001">
    <property type="protein sequence ID" value="KAH3883242.1"/>
    <property type="molecule type" value="Genomic_DNA"/>
</dbReference>
<comment type="similarity">
    <text evidence="10">Belongs to the glycosyltransferase 14 family.</text>
</comment>